<protein>
    <submittedName>
        <fullName evidence="2">Type VI secretion system baseplate subunit TssE</fullName>
    </submittedName>
</protein>
<dbReference type="EMBL" id="CP154858">
    <property type="protein sequence ID" value="XDT73527.1"/>
    <property type="molecule type" value="Genomic_DNA"/>
</dbReference>
<dbReference type="InterPro" id="IPR007048">
    <property type="entry name" value="IraD/Gp25-like"/>
</dbReference>
<dbReference type="RefSeq" id="WP_369602514.1">
    <property type="nucleotide sequence ID" value="NZ_CP154858.1"/>
</dbReference>
<evidence type="ECO:0000313" key="2">
    <source>
        <dbReference type="EMBL" id="XDT73527.1"/>
    </source>
</evidence>
<dbReference type="Gene3D" id="3.10.450.40">
    <property type="match status" value="1"/>
</dbReference>
<accession>A0AB39UZT1</accession>
<dbReference type="AlphaFoldDB" id="A0AB39UZT1"/>
<name>A0AB39UZT1_9GAMM</name>
<dbReference type="KEGG" id="tcd:AAIA72_06040"/>
<organism evidence="2">
    <name type="scientific">Thermohahella caldifontis</name>
    <dbReference type="NCBI Taxonomy" id="3142973"/>
    <lineage>
        <taxon>Bacteria</taxon>
        <taxon>Pseudomonadati</taxon>
        <taxon>Pseudomonadota</taxon>
        <taxon>Gammaproteobacteria</taxon>
        <taxon>Oceanospirillales</taxon>
        <taxon>Hahellaceae</taxon>
        <taxon>Thermohahella</taxon>
    </lineage>
</organism>
<gene>
    <name evidence="2" type="primary">tssE</name>
    <name evidence="2" type="ORF">AAIA72_06040</name>
</gene>
<reference evidence="2" key="1">
    <citation type="submission" date="2024-05" db="EMBL/GenBank/DDBJ databases">
        <title>Genome sequencing of novel strain.</title>
        <authorList>
            <person name="Ganbat D."/>
            <person name="Ganbat S."/>
            <person name="Lee S.-J."/>
        </authorList>
    </citation>
    <scope>NUCLEOTIDE SEQUENCE</scope>
    <source>
        <strain evidence="2">SMD15-11</strain>
    </source>
</reference>
<sequence length="135" mass="15231">MASIGFLDRVVLGERHPRGVAPEQEVAGAVMANIGRMLQIRAGSYHFLPDFGVPDFNDLVFEFPDAIYRIGHAIRAFLLNYENRLADVDVVYMPDPEQPLQLKFRIEARLSPDLGGYPLAFYTVMTSNGRAFLER</sequence>
<feature type="domain" description="IraD/Gp25-like" evidence="1">
    <location>
        <begin position="28"/>
        <end position="111"/>
    </location>
</feature>
<dbReference type="Pfam" id="PF04965">
    <property type="entry name" value="GPW_gp25"/>
    <property type="match status" value="1"/>
</dbReference>
<proteinExistence type="predicted"/>
<dbReference type="SUPFAM" id="SSF160719">
    <property type="entry name" value="gpW/gp25-like"/>
    <property type="match status" value="1"/>
</dbReference>
<dbReference type="InterPro" id="IPR017737">
    <property type="entry name" value="TssE1-like"/>
</dbReference>
<evidence type="ECO:0000259" key="1">
    <source>
        <dbReference type="Pfam" id="PF04965"/>
    </source>
</evidence>
<dbReference type="NCBIfam" id="TIGR03357">
    <property type="entry name" value="VI_zyme"/>
    <property type="match status" value="1"/>
</dbReference>